<protein>
    <submittedName>
        <fullName evidence="2">Polyketide synthase</fullName>
    </submittedName>
</protein>
<evidence type="ECO:0000256" key="1">
    <source>
        <dbReference type="SAM" id="Phobius"/>
    </source>
</evidence>
<dbReference type="InterPro" id="IPR029058">
    <property type="entry name" value="AB_hydrolase_fold"/>
</dbReference>
<evidence type="ECO:0000313" key="2">
    <source>
        <dbReference type="EMBL" id="VBB84695.1"/>
    </source>
</evidence>
<reference evidence="2" key="1">
    <citation type="submission" date="2018-02" db="EMBL/GenBank/DDBJ databases">
        <authorList>
            <person name="Silar P."/>
        </authorList>
    </citation>
    <scope>NUCLEOTIDE SEQUENCE [LARGE SCALE GENOMIC DNA]</scope>
    <source>
        <strain evidence="2">T</strain>
    </source>
</reference>
<keyword evidence="3" id="KW-1185">Reference proteome</keyword>
<dbReference type="Gene3D" id="3.40.50.1820">
    <property type="entry name" value="alpha/beta hydrolase"/>
    <property type="match status" value="2"/>
</dbReference>
<keyword evidence="1" id="KW-1133">Transmembrane helix</keyword>
<feature type="transmembrane region" description="Helical" evidence="1">
    <location>
        <begin position="119"/>
        <end position="136"/>
    </location>
</feature>
<proteinExistence type="predicted"/>
<organism evidence="2 3">
    <name type="scientific">Podospora comata</name>
    <dbReference type="NCBI Taxonomy" id="48703"/>
    <lineage>
        <taxon>Eukaryota</taxon>
        <taxon>Fungi</taxon>
        <taxon>Dikarya</taxon>
        <taxon>Ascomycota</taxon>
        <taxon>Pezizomycotina</taxon>
        <taxon>Sordariomycetes</taxon>
        <taxon>Sordariomycetidae</taxon>
        <taxon>Sordariales</taxon>
        <taxon>Podosporaceae</taxon>
        <taxon>Podospora</taxon>
    </lineage>
</organism>
<name>A0ABY6SI77_PODCO</name>
<keyword evidence="1" id="KW-0812">Transmembrane</keyword>
<evidence type="ECO:0000313" key="3">
    <source>
        <dbReference type="Proteomes" id="UP000280685"/>
    </source>
</evidence>
<gene>
    <name evidence="2" type="ORF">PODCO_609590</name>
</gene>
<accession>A0ABY6SI77</accession>
<dbReference type="EMBL" id="LR026969">
    <property type="protein sequence ID" value="VBB84695.1"/>
    <property type="molecule type" value="Genomic_DNA"/>
</dbReference>
<dbReference type="Proteomes" id="UP000280685">
    <property type="component" value="Chromosome 6"/>
</dbReference>
<keyword evidence="1" id="KW-0472">Membrane</keyword>
<sequence length="426" mass="47237">MSLLDLEVSKHSLFTITYLMNILGELYRIKPCTLHVMDEMDCHDDCRFGWWSHERCARSHFYVCGKITPIVARDVGNDIHVIRSTSYLQKVYKGCLVPTTDQPFTINIFSITSNNMAKLFIFLSAFLGILTTLISAQSSPFEMITLIKIDYSTAELAEHYHRLDVTYKTINATAIKAAVLVPKKLAASNKKTDAPVVVHFHGGGLIIGTSPEPAFIADWYINTNLNQIVTVGESAGGYLAVQSALLFQEKAKIKAVIAQYPAIWPDLAAWGSLPLPDPTDEAVIKAGKVIDEYLGNLTGTEIRTDAPYPDRWELTDAALLSGRSFEFWGDETDIVQSGLGYALNVSRQWGDKLPGFWVLQGENDGMVAQAGTDEFLARLKGVHPGVEVKYTLRPGLHGFDALYGLDKPFIAEGVKWVKGFWLKGKN</sequence>
<dbReference type="SUPFAM" id="SSF53474">
    <property type="entry name" value="alpha/beta-Hydrolases"/>
    <property type="match status" value="1"/>
</dbReference>